<keyword evidence="4 7" id="KW-1133">Transmembrane helix</keyword>
<comment type="subcellular location">
    <subcellularLocation>
        <location evidence="1">Cell inner membrane</location>
        <topology evidence="1">Multi-pass membrane protein</topology>
    </subcellularLocation>
</comment>
<dbReference type="Gene3D" id="1.20.1530.10">
    <property type="entry name" value="Na+/H+ antiporter like domain"/>
    <property type="match status" value="1"/>
</dbReference>
<dbReference type="Proteomes" id="UP000254863">
    <property type="component" value="Unassembled WGS sequence"/>
</dbReference>
<keyword evidence="6" id="KW-0406">Ion transport</keyword>
<evidence type="ECO:0000313" key="8">
    <source>
        <dbReference type="EMBL" id="STV82898.1"/>
    </source>
</evidence>
<keyword evidence="6" id="KW-0813">Transport</keyword>
<feature type="transmembrane region" description="Helical" evidence="7">
    <location>
        <begin position="61"/>
        <end position="80"/>
    </location>
</feature>
<protein>
    <submittedName>
        <fullName evidence="8">Na+/H+ antiporter NhaA type</fullName>
    </submittedName>
</protein>
<evidence type="ECO:0000313" key="9">
    <source>
        <dbReference type="Proteomes" id="UP000254863"/>
    </source>
</evidence>
<keyword evidence="3 7" id="KW-0812">Transmembrane</keyword>
<evidence type="ECO:0000256" key="6">
    <source>
        <dbReference type="ARBA" id="ARBA00023201"/>
    </source>
</evidence>
<accession>A0A7H4N809</accession>
<reference evidence="8 9" key="1">
    <citation type="submission" date="2018-06" db="EMBL/GenBank/DDBJ databases">
        <authorList>
            <consortium name="Pathogen Informatics"/>
            <person name="Doyle S."/>
        </authorList>
    </citation>
    <scope>NUCLEOTIDE SEQUENCE [LARGE SCALE GENOMIC DNA]</scope>
    <source>
        <strain evidence="8 9">NCTC11685</strain>
    </source>
</reference>
<comment type="caution">
    <text evidence="8">The sequence shown here is derived from an EMBL/GenBank/DDBJ whole genome shotgun (WGS) entry which is preliminary data.</text>
</comment>
<evidence type="ECO:0000256" key="4">
    <source>
        <dbReference type="ARBA" id="ARBA00022989"/>
    </source>
</evidence>
<dbReference type="GO" id="GO:0005886">
    <property type="term" value="C:plasma membrane"/>
    <property type="evidence" value="ECO:0007669"/>
    <property type="project" value="UniProtKB-SubCell"/>
</dbReference>
<dbReference type="InterPro" id="IPR004670">
    <property type="entry name" value="NhaA"/>
</dbReference>
<organism evidence="8 9">
    <name type="scientific">Klebsiella michiganensis</name>
    <dbReference type="NCBI Taxonomy" id="1134687"/>
    <lineage>
        <taxon>Bacteria</taxon>
        <taxon>Pseudomonadati</taxon>
        <taxon>Pseudomonadota</taxon>
        <taxon>Gammaproteobacteria</taxon>
        <taxon>Enterobacterales</taxon>
        <taxon>Enterobacteriaceae</taxon>
        <taxon>Klebsiella/Raoultella group</taxon>
        <taxon>Klebsiella</taxon>
    </lineage>
</organism>
<dbReference type="EMBL" id="UGMS01000001">
    <property type="protein sequence ID" value="STV82898.1"/>
    <property type="molecule type" value="Genomic_DNA"/>
</dbReference>
<dbReference type="InterPro" id="IPR023171">
    <property type="entry name" value="Na/H_antiporter_dom_sf"/>
</dbReference>
<keyword evidence="5 7" id="KW-0472">Membrane</keyword>
<keyword evidence="2" id="KW-1003">Cell membrane</keyword>
<evidence type="ECO:0000256" key="5">
    <source>
        <dbReference type="ARBA" id="ARBA00023136"/>
    </source>
</evidence>
<dbReference type="AlphaFoldDB" id="A0A7H4N809"/>
<evidence type="ECO:0000256" key="1">
    <source>
        <dbReference type="ARBA" id="ARBA00004429"/>
    </source>
</evidence>
<evidence type="ECO:0000256" key="7">
    <source>
        <dbReference type="SAM" id="Phobius"/>
    </source>
</evidence>
<dbReference type="Pfam" id="PF06965">
    <property type="entry name" value="Na_H_antiport_1"/>
    <property type="match status" value="1"/>
</dbReference>
<proteinExistence type="predicted"/>
<keyword evidence="6" id="KW-0739">Sodium transport</keyword>
<feature type="transmembrane region" description="Helical" evidence="7">
    <location>
        <begin position="34"/>
        <end position="55"/>
    </location>
</feature>
<evidence type="ECO:0000256" key="3">
    <source>
        <dbReference type="ARBA" id="ARBA00022692"/>
    </source>
</evidence>
<keyword evidence="6" id="KW-0915">Sodium</keyword>
<sequence>MPEKGGQFRPPPILPSRLGVLALLGNRVPAALKIFLMALAIIDDLGAIIIIALFYTHDLSVVSLVVAAGAIAVLAGLNLCGVRRTGIYILVGAILWTAVLKSGVHATLAGVIVGFMIPLKRAERQIAGEAA</sequence>
<gene>
    <name evidence="8" type="primary">nhaA_2</name>
    <name evidence="8" type="ORF">NCTC11685_03208</name>
</gene>
<dbReference type="GO" id="GO:0006885">
    <property type="term" value="P:regulation of pH"/>
    <property type="evidence" value="ECO:0007669"/>
    <property type="project" value="InterPro"/>
</dbReference>
<evidence type="ECO:0000256" key="2">
    <source>
        <dbReference type="ARBA" id="ARBA00022475"/>
    </source>
</evidence>
<dbReference type="PANTHER" id="PTHR30341">
    <property type="entry name" value="SODIUM ION/PROTON ANTIPORTER NHAA-RELATED"/>
    <property type="match status" value="1"/>
</dbReference>
<name>A0A7H4N809_9ENTR</name>
<dbReference type="GO" id="GO:0015385">
    <property type="term" value="F:sodium:proton antiporter activity"/>
    <property type="evidence" value="ECO:0007669"/>
    <property type="project" value="TreeGrafter"/>
</dbReference>
<dbReference type="PANTHER" id="PTHR30341:SF0">
    <property type="entry name" value="NA(+)_H(+) ANTIPORTER NHAA"/>
    <property type="match status" value="1"/>
</dbReference>
<feature type="transmembrane region" description="Helical" evidence="7">
    <location>
        <begin position="87"/>
        <end position="117"/>
    </location>
</feature>